<reference evidence="4 5" key="1">
    <citation type="submission" date="2024-03" db="EMBL/GenBank/DDBJ databases">
        <title>Novel species of the genus Variovorax.</title>
        <authorList>
            <person name="Liu Q."/>
            <person name="Xin Y.-H."/>
        </authorList>
    </citation>
    <scope>NUCLEOTIDE SEQUENCE [LARGE SCALE GENOMIC DNA]</scope>
    <source>
        <strain evidence="4 5">KACC 18901</strain>
    </source>
</reference>
<accession>A0ABU8X955</accession>
<dbReference type="SUPFAM" id="SSF55729">
    <property type="entry name" value="Acyl-CoA N-acyltransferases (Nat)"/>
    <property type="match status" value="1"/>
</dbReference>
<feature type="domain" description="N-acetyltransferase" evidence="3">
    <location>
        <begin position="2"/>
        <end position="170"/>
    </location>
</feature>
<evidence type="ECO:0000313" key="4">
    <source>
        <dbReference type="EMBL" id="MEJ8856350.1"/>
    </source>
</evidence>
<comment type="caution">
    <text evidence="4">The sequence shown here is derived from an EMBL/GenBank/DDBJ whole genome shotgun (WGS) entry which is preliminary data.</text>
</comment>
<protein>
    <submittedName>
        <fullName evidence="4">GNAT family N-acetyltransferase</fullName>
    </submittedName>
</protein>
<proteinExistence type="predicted"/>
<dbReference type="CDD" id="cd04301">
    <property type="entry name" value="NAT_SF"/>
    <property type="match status" value="1"/>
</dbReference>
<dbReference type="InterPro" id="IPR000182">
    <property type="entry name" value="GNAT_dom"/>
</dbReference>
<dbReference type="Pfam" id="PF00583">
    <property type="entry name" value="Acetyltransf_1"/>
    <property type="match status" value="1"/>
</dbReference>
<dbReference type="PANTHER" id="PTHR43877">
    <property type="entry name" value="AMINOALKYLPHOSPHONATE N-ACETYLTRANSFERASE-RELATED-RELATED"/>
    <property type="match status" value="1"/>
</dbReference>
<sequence>MPVVRRLVPSDAPAYRALMLDGYARHPDAFTSSVGERAALPMSWWEARLSVEPAAKDVVFGAFADDTLAGVAGLSFETREKARHKADFFGMYVAPAFRKLGLGGLIVDAAIDAARQRDGVRLVQLTVTEGNASAQALYERVGFVPFGVEPMAVAVDGGFVSKVHMWLLLHE</sequence>
<evidence type="ECO:0000259" key="3">
    <source>
        <dbReference type="PROSITE" id="PS51186"/>
    </source>
</evidence>
<dbReference type="InterPro" id="IPR016181">
    <property type="entry name" value="Acyl_CoA_acyltransferase"/>
</dbReference>
<dbReference type="RefSeq" id="WP_340336431.1">
    <property type="nucleotide sequence ID" value="NZ_JBBKZS010000007.1"/>
</dbReference>
<gene>
    <name evidence="4" type="ORF">WKW79_17350</name>
</gene>
<evidence type="ECO:0000256" key="2">
    <source>
        <dbReference type="ARBA" id="ARBA00023315"/>
    </source>
</evidence>
<keyword evidence="2" id="KW-0012">Acyltransferase</keyword>
<dbReference type="InterPro" id="IPR050832">
    <property type="entry name" value="Bact_Acetyltransf"/>
</dbReference>
<dbReference type="EMBL" id="JBBKZS010000007">
    <property type="protein sequence ID" value="MEJ8856350.1"/>
    <property type="molecule type" value="Genomic_DNA"/>
</dbReference>
<keyword evidence="5" id="KW-1185">Reference proteome</keyword>
<evidence type="ECO:0000256" key="1">
    <source>
        <dbReference type="ARBA" id="ARBA00022679"/>
    </source>
</evidence>
<dbReference type="Gene3D" id="3.40.630.30">
    <property type="match status" value="1"/>
</dbReference>
<dbReference type="PROSITE" id="PS51186">
    <property type="entry name" value="GNAT"/>
    <property type="match status" value="1"/>
</dbReference>
<dbReference type="Proteomes" id="UP001367030">
    <property type="component" value="Unassembled WGS sequence"/>
</dbReference>
<keyword evidence="1" id="KW-0808">Transferase</keyword>
<organism evidence="4 5">
    <name type="scientific">Variovorax robiniae</name>
    <dbReference type="NCBI Taxonomy" id="1836199"/>
    <lineage>
        <taxon>Bacteria</taxon>
        <taxon>Pseudomonadati</taxon>
        <taxon>Pseudomonadota</taxon>
        <taxon>Betaproteobacteria</taxon>
        <taxon>Burkholderiales</taxon>
        <taxon>Comamonadaceae</taxon>
        <taxon>Variovorax</taxon>
    </lineage>
</organism>
<evidence type="ECO:0000313" key="5">
    <source>
        <dbReference type="Proteomes" id="UP001367030"/>
    </source>
</evidence>
<name>A0ABU8X955_9BURK</name>